<dbReference type="GO" id="GO:0005829">
    <property type="term" value="C:cytosol"/>
    <property type="evidence" value="ECO:0007669"/>
    <property type="project" value="TreeGrafter"/>
</dbReference>
<evidence type="ECO:0000256" key="10">
    <source>
        <dbReference type="ARBA" id="ARBA00022763"/>
    </source>
</evidence>
<dbReference type="GO" id="GO:0006281">
    <property type="term" value="P:DNA repair"/>
    <property type="evidence" value="ECO:0007669"/>
    <property type="project" value="UniProtKB-UniRule"/>
</dbReference>
<feature type="active site" evidence="16">
    <location>
        <position position="131"/>
    </location>
</feature>
<keyword evidence="11 16" id="KW-0460">Magnesium</keyword>
<dbReference type="Pfam" id="PF11799">
    <property type="entry name" value="IMS_C"/>
    <property type="match status" value="1"/>
</dbReference>
<evidence type="ECO:0000256" key="1">
    <source>
        <dbReference type="ARBA" id="ARBA00004496"/>
    </source>
</evidence>
<dbReference type="InterPro" id="IPR036775">
    <property type="entry name" value="DNA_pol_Y-fam_lit_finger_sf"/>
</dbReference>
<dbReference type="InterPro" id="IPR043128">
    <property type="entry name" value="Rev_trsase/Diguanyl_cyclase"/>
</dbReference>
<dbReference type="FunFam" id="3.40.1170.60:FF:000001">
    <property type="entry name" value="DNA polymerase IV"/>
    <property type="match status" value="1"/>
</dbReference>
<dbReference type="EC" id="2.7.7.7" evidence="16"/>
<accession>A0A7T0BUZ3</accession>
<dbReference type="GO" id="GO:0006261">
    <property type="term" value="P:DNA-templated DNA replication"/>
    <property type="evidence" value="ECO:0007669"/>
    <property type="project" value="UniProtKB-UniRule"/>
</dbReference>
<evidence type="ECO:0000256" key="14">
    <source>
        <dbReference type="ARBA" id="ARBA00023204"/>
    </source>
</evidence>
<evidence type="ECO:0000313" key="19">
    <source>
        <dbReference type="Proteomes" id="UP000594688"/>
    </source>
</evidence>
<dbReference type="SUPFAM" id="SSF100879">
    <property type="entry name" value="Lesion bypass DNA polymerase (Y-family), little finger domain"/>
    <property type="match status" value="1"/>
</dbReference>
<dbReference type="GO" id="GO:0042276">
    <property type="term" value="P:error-prone translesion synthesis"/>
    <property type="evidence" value="ECO:0007669"/>
    <property type="project" value="TreeGrafter"/>
</dbReference>
<keyword evidence="7 16" id="KW-0548">Nucleotidyltransferase</keyword>
<dbReference type="SUPFAM" id="SSF56672">
    <property type="entry name" value="DNA/RNA polymerases"/>
    <property type="match status" value="1"/>
</dbReference>
<dbReference type="InterPro" id="IPR050116">
    <property type="entry name" value="DNA_polymerase-Y"/>
</dbReference>
<evidence type="ECO:0000256" key="3">
    <source>
        <dbReference type="ARBA" id="ARBA00011245"/>
    </source>
</evidence>
<dbReference type="KEGG" id="nli:G3M70_06130"/>
<evidence type="ECO:0000256" key="6">
    <source>
        <dbReference type="ARBA" id="ARBA00022679"/>
    </source>
</evidence>
<comment type="catalytic activity">
    <reaction evidence="15 16">
        <text>DNA(n) + a 2'-deoxyribonucleoside 5'-triphosphate = DNA(n+1) + diphosphate</text>
        <dbReference type="Rhea" id="RHEA:22508"/>
        <dbReference type="Rhea" id="RHEA-COMP:17339"/>
        <dbReference type="Rhea" id="RHEA-COMP:17340"/>
        <dbReference type="ChEBI" id="CHEBI:33019"/>
        <dbReference type="ChEBI" id="CHEBI:61560"/>
        <dbReference type="ChEBI" id="CHEBI:173112"/>
        <dbReference type="EC" id="2.7.7.7"/>
    </reaction>
</comment>
<keyword evidence="4 16" id="KW-0515">Mutator protein</keyword>
<dbReference type="GO" id="GO:0000287">
    <property type="term" value="F:magnesium ion binding"/>
    <property type="evidence" value="ECO:0007669"/>
    <property type="project" value="UniProtKB-UniRule"/>
</dbReference>
<comment type="subcellular location">
    <subcellularLocation>
        <location evidence="1 16">Cytoplasm</location>
    </subcellularLocation>
</comment>
<dbReference type="EMBL" id="CP048685">
    <property type="protein sequence ID" value="QPJ61487.1"/>
    <property type="molecule type" value="Genomic_DNA"/>
</dbReference>
<protein>
    <recommendedName>
        <fullName evidence="16">DNA polymerase IV</fullName>
        <shortName evidence="16">Pol IV</shortName>
        <ecNumber evidence="16">2.7.7.7</ecNumber>
    </recommendedName>
</protein>
<dbReference type="Gene3D" id="3.30.70.270">
    <property type="match status" value="1"/>
</dbReference>
<dbReference type="FunFam" id="3.30.1490.100:FF:000004">
    <property type="entry name" value="DNA polymerase IV"/>
    <property type="match status" value="1"/>
</dbReference>
<evidence type="ECO:0000256" key="7">
    <source>
        <dbReference type="ARBA" id="ARBA00022695"/>
    </source>
</evidence>
<dbReference type="PANTHER" id="PTHR11076:SF33">
    <property type="entry name" value="DNA POLYMERASE KAPPA"/>
    <property type="match status" value="1"/>
</dbReference>
<dbReference type="GO" id="GO:0009432">
    <property type="term" value="P:SOS response"/>
    <property type="evidence" value="ECO:0007669"/>
    <property type="project" value="TreeGrafter"/>
</dbReference>
<feature type="binding site" evidence="16">
    <location>
        <position position="130"/>
    </location>
    <ligand>
        <name>Mg(2+)</name>
        <dbReference type="ChEBI" id="CHEBI:18420"/>
    </ligand>
</feature>
<keyword evidence="14 16" id="KW-0234">DNA repair</keyword>
<keyword evidence="10 16" id="KW-0227">DNA damage</keyword>
<dbReference type="GO" id="GO:0003684">
    <property type="term" value="F:damaged DNA binding"/>
    <property type="evidence" value="ECO:0007669"/>
    <property type="project" value="InterPro"/>
</dbReference>
<evidence type="ECO:0000256" key="13">
    <source>
        <dbReference type="ARBA" id="ARBA00023125"/>
    </source>
</evidence>
<reference evidence="18 19" key="1">
    <citation type="submission" date="2020-02" db="EMBL/GenBank/DDBJ databases">
        <title>Genomic and physiological characterization of two novel Nitrospinaceae genera.</title>
        <authorList>
            <person name="Mueller A.J."/>
            <person name="Jung M.-Y."/>
            <person name="Strachan C.R."/>
            <person name="Herbold C.W."/>
            <person name="Kirkegaard R.H."/>
            <person name="Daims H."/>
        </authorList>
    </citation>
    <scope>NUCLEOTIDE SEQUENCE [LARGE SCALE GENOMIC DNA]</scope>
    <source>
        <strain evidence="18">EB</strain>
    </source>
</reference>
<evidence type="ECO:0000256" key="4">
    <source>
        <dbReference type="ARBA" id="ARBA00022457"/>
    </source>
</evidence>
<keyword evidence="13 16" id="KW-0238">DNA-binding</keyword>
<name>A0A7T0BUZ3_9BACT</name>
<sequence>MNQNNFTAHRKKFPGTGRKVAVGGVQGSRQILHVDLDAFFASVEQMRDPSLKGKPVIVGGDPNGRGVVAAASYEARKFGVHSAMPVARAKRLCPDAIFVRGSHGLYSEISKQFFEILETYSPLVESMSLDEGYIDLTGCERLHGGPAEKTAARIRHQVEDELGICASIGMGTNKLIAKIASGMAKPNGFLRVPPGQERNFLKRLPIKRIPGIGPKGEEQLRRLGIKTVGQLTMLPLDELERSFGEWGTRLYYRSRGQCDSPVRAREEAAKSISRETTLEEDSLDRPYLNAMLSYLTEKTAAQLREEGLYARTVTLKLRFYDFKTITRSRTLSEASCEDHILFESISKLFTLAAMDRIPVRLVGVSLSGLTTDRQKQLDLFHPTAPERWGRLYKGIDRLRTKYGFETILRANSVLRGRRTGNNAG</sequence>
<dbReference type="AlphaFoldDB" id="A0A7T0BUZ3"/>
<dbReference type="Proteomes" id="UP000594688">
    <property type="component" value="Chromosome"/>
</dbReference>
<comment type="cofactor">
    <cofactor evidence="16">
        <name>Mg(2+)</name>
        <dbReference type="ChEBI" id="CHEBI:18420"/>
    </cofactor>
    <text evidence="16">Binds 2 magnesium ions per subunit.</text>
</comment>
<keyword evidence="8 16" id="KW-0235">DNA replication</keyword>
<dbReference type="Gene3D" id="3.40.1170.60">
    <property type="match status" value="1"/>
</dbReference>
<evidence type="ECO:0000256" key="8">
    <source>
        <dbReference type="ARBA" id="ARBA00022705"/>
    </source>
</evidence>
<dbReference type="InterPro" id="IPR053848">
    <property type="entry name" value="IMS_HHH_1"/>
</dbReference>
<dbReference type="NCBIfam" id="NF002677">
    <property type="entry name" value="PRK02406.1"/>
    <property type="match status" value="1"/>
</dbReference>
<feature type="site" description="Substrate discrimination" evidence="16">
    <location>
        <position position="40"/>
    </location>
</feature>
<comment type="similarity">
    <text evidence="2 16">Belongs to the DNA polymerase type-Y family.</text>
</comment>
<dbReference type="PROSITE" id="PS50173">
    <property type="entry name" value="UMUC"/>
    <property type="match status" value="1"/>
</dbReference>
<evidence type="ECO:0000256" key="12">
    <source>
        <dbReference type="ARBA" id="ARBA00022932"/>
    </source>
</evidence>
<dbReference type="GO" id="GO:0003887">
    <property type="term" value="F:DNA-directed DNA polymerase activity"/>
    <property type="evidence" value="ECO:0007669"/>
    <property type="project" value="UniProtKB-UniRule"/>
</dbReference>
<dbReference type="Gene3D" id="3.30.1490.100">
    <property type="entry name" value="DNA polymerase, Y-family, little finger domain"/>
    <property type="match status" value="1"/>
</dbReference>
<dbReference type="InterPro" id="IPR022880">
    <property type="entry name" value="DNApol_IV"/>
</dbReference>
<dbReference type="Gene3D" id="1.10.150.20">
    <property type="entry name" value="5' to 3' exonuclease, C-terminal subdomain"/>
    <property type="match status" value="1"/>
</dbReference>
<feature type="binding site" evidence="16">
    <location>
        <position position="35"/>
    </location>
    <ligand>
        <name>Mg(2+)</name>
        <dbReference type="ChEBI" id="CHEBI:18420"/>
    </ligand>
</feature>
<proteinExistence type="inferred from homology"/>
<feature type="domain" description="UmuC" evidence="17">
    <location>
        <begin position="31"/>
        <end position="213"/>
    </location>
</feature>
<dbReference type="InterPro" id="IPR001126">
    <property type="entry name" value="UmuC"/>
</dbReference>
<evidence type="ECO:0000313" key="18">
    <source>
        <dbReference type="EMBL" id="QPJ61487.1"/>
    </source>
</evidence>
<evidence type="ECO:0000256" key="11">
    <source>
        <dbReference type="ARBA" id="ARBA00022842"/>
    </source>
</evidence>
<dbReference type="InterPro" id="IPR043502">
    <property type="entry name" value="DNA/RNA_pol_sf"/>
</dbReference>
<dbReference type="Pfam" id="PF00817">
    <property type="entry name" value="IMS"/>
    <property type="match status" value="1"/>
</dbReference>
<dbReference type="HAMAP" id="MF_01113">
    <property type="entry name" value="DNApol_IV"/>
    <property type="match status" value="1"/>
</dbReference>
<evidence type="ECO:0000256" key="9">
    <source>
        <dbReference type="ARBA" id="ARBA00022723"/>
    </source>
</evidence>
<evidence type="ECO:0000256" key="15">
    <source>
        <dbReference type="ARBA" id="ARBA00049244"/>
    </source>
</evidence>
<comment type="function">
    <text evidence="16">Poorly processive, error-prone DNA polymerase involved in untargeted mutagenesis. Copies undamaged DNA at stalled replication forks, which arise in vivo from mismatched or misaligned primer ends. These misaligned primers can be extended by PolIV. Exhibits no 3'-5' exonuclease (proofreading) activity. May be involved in translesional synthesis, in conjunction with the beta clamp from PolIII.</text>
</comment>
<keyword evidence="12 16" id="KW-0239">DNA-directed DNA polymerase</keyword>
<gene>
    <name evidence="16 18" type="primary">dinB</name>
    <name evidence="18" type="ORF">G3M70_06130</name>
</gene>
<dbReference type="Pfam" id="PF21999">
    <property type="entry name" value="IMS_HHH_1"/>
    <property type="match status" value="1"/>
</dbReference>
<evidence type="ECO:0000256" key="16">
    <source>
        <dbReference type="HAMAP-Rule" id="MF_01113"/>
    </source>
</evidence>
<evidence type="ECO:0000256" key="5">
    <source>
        <dbReference type="ARBA" id="ARBA00022490"/>
    </source>
</evidence>
<evidence type="ECO:0000259" key="17">
    <source>
        <dbReference type="PROSITE" id="PS50173"/>
    </source>
</evidence>
<keyword evidence="9 16" id="KW-0479">Metal-binding</keyword>
<organism evidence="18 19">
    <name type="scientific">Candidatus Nitronauta litoralis</name>
    <dbReference type="NCBI Taxonomy" id="2705533"/>
    <lineage>
        <taxon>Bacteria</taxon>
        <taxon>Pseudomonadati</taxon>
        <taxon>Nitrospinota/Tectimicrobiota group</taxon>
        <taxon>Nitrospinota</taxon>
        <taxon>Nitrospinia</taxon>
        <taxon>Nitrospinales</taxon>
        <taxon>Nitrospinaceae</taxon>
        <taxon>Candidatus Nitronauta</taxon>
    </lineage>
</organism>
<evidence type="ECO:0000256" key="2">
    <source>
        <dbReference type="ARBA" id="ARBA00010945"/>
    </source>
</evidence>
<dbReference type="CDD" id="cd03586">
    <property type="entry name" value="PolY_Pol_IV_kappa"/>
    <property type="match status" value="1"/>
</dbReference>
<keyword evidence="6 16" id="KW-0808">Transferase</keyword>
<comment type="subunit">
    <text evidence="3 16">Monomer.</text>
</comment>
<keyword evidence="5 16" id="KW-0963">Cytoplasm</keyword>
<dbReference type="InterPro" id="IPR017961">
    <property type="entry name" value="DNA_pol_Y-fam_little_finger"/>
</dbReference>
<dbReference type="PANTHER" id="PTHR11076">
    <property type="entry name" value="DNA REPAIR POLYMERASE UMUC / TRANSFERASE FAMILY MEMBER"/>
    <property type="match status" value="1"/>
</dbReference>